<keyword evidence="2" id="KW-0456">Lyase</keyword>
<proteinExistence type="inferred from homology"/>
<protein>
    <recommendedName>
        <fullName evidence="8">Phosphomevalonate dehydratase large subunit</fullName>
        <ecNumber evidence="7">4.2.1.182</ecNumber>
    </recommendedName>
</protein>
<evidence type="ECO:0000256" key="1">
    <source>
        <dbReference type="ARBA" id="ARBA00023004"/>
    </source>
</evidence>
<evidence type="ECO:0000259" key="9">
    <source>
        <dbReference type="Pfam" id="PF04412"/>
    </source>
</evidence>
<keyword evidence="1" id="KW-0408">Iron</keyword>
<dbReference type="AlphaFoldDB" id="A0A075HRT0"/>
<dbReference type="GO" id="GO:0016829">
    <property type="term" value="F:lyase activity"/>
    <property type="evidence" value="ECO:0007669"/>
    <property type="project" value="UniProtKB-KW"/>
</dbReference>
<comment type="similarity">
    <text evidence="5">Belongs to the AcnX type II large subunit family.</text>
</comment>
<reference evidence="10" key="1">
    <citation type="journal article" date="2014" name="Genome Biol. Evol.">
        <title>Pangenome evidence for extensive interdomain horizontal transfer affecting lineage core and shell genes in uncultured planktonic thaumarchaeota and euryarchaeota.</title>
        <authorList>
            <person name="Deschamps P."/>
            <person name="Zivanovic Y."/>
            <person name="Moreira D."/>
            <person name="Rodriguez-Valera F."/>
            <person name="Lopez-Garcia P."/>
        </authorList>
    </citation>
    <scope>NUCLEOTIDE SEQUENCE</scope>
</reference>
<dbReference type="InterPro" id="IPR007506">
    <property type="entry name" value="PMDh-L-like_dom"/>
</dbReference>
<comment type="subunit">
    <text evidence="6">Heterodimer composed of a large subunit (PMDh-L) and a small subunit (PMDh-S).</text>
</comment>
<comment type="function">
    <text evidence="4">Component of a hydro-lyase that catalyzes the dehydration of mevalonate 5-phosphate (MVA5P) to form trans-anhydromevalonate 5-phosphate (tAHMP). Involved in the archaeal mevalonate (MVA) pathway, which provides fundamental precursors for isoprenoid biosynthesis, such as isopentenyl diphosphate (IPP) and dimethylallyl diphosphate (DMAPP).</text>
</comment>
<evidence type="ECO:0000313" key="10">
    <source>
        <dbReference type="EMBL" id="AIF18165.1"/>
    </source>
</evidence>
<evidence type="ECO:0000256" key="2">
    <source>
        <dbReference type="ARBA" id="ARBA00023239"/>
    </source>
</evidence>
<dbReference type="PANTHER" id="PTHR36577">
    <property type="entry name" value="DUF521 DOMAIN PROTEIN (AFU_ORTHOLOGUE AFUA_6G00490)"/>
    <property type="match status" value="1"/>
</dbReference>
<evidence type="ECO:0000256" key="4">
    <source>
        <dbReference type="ARBA" id="ARBA00045299"/>
    </source>
</evidence>
<dbReference type="EC" id="4.2.1.182" evidence="7"/>
<feature type="domain" description="Phosphomevalonate dehydratase large subunit-like" evidence="9">
    <location>
        <begin position="1"/>
        <end position="383"/>
    </location>
</feature>
<evidence type="ECO:0000256" key="3">
    <source>
        <dbReference type="ARBA" id="ARBA00045120"/>
    </source>
</evidence>
<organism evidence="10">
    <name type="scientific">uncultured marine thaumarchaeote KM3_82_B03</name>
    <dbReference type="NCBI Taxonomy" id="1456302"/>
    <lineage>
        <taxon>Archaea</taxon>
        <taxon>Nitrososphaerota</taxon>
        <taxon>environmental samples</taxon>
    </lineage>
</organism>
<dbReference type="EMBL" id="KF901103">
    <property type="protein sequence ID" value="AIF18165.1"/>
    <property type="molecule type" value="Genomic_DNA"/>
</dbReference>
<accession>A0A075HRT0</accession>
<dbReference type="Pfam" id="PF04412">
    <property type="entry name" value="AcnX"/>
    <property type="match status" value="1"/>
</dbReference>
<evidence type="ECO:0000256" key="5">
    <source>
        <dbReference type="ARBA" id="ARBA00046333"/>
    </source>
</evidence>
<evidence type="ECO:0000256" key="8">
    <source>
        <dbReference type="ARBA" id="ARBA00047196"/>
    </source>
</evidence>
<dbReference type="PANTHER" id="PTHR36577:SF3">
    <property type="entry name" value="DUF521 DOMAIN PROTEIN (AFU_ORTHOLOGUE AFUA_6G00490)"/>
    <property type="match status" value="1"/>
</dbReference>
<name>A0A075HRT0_9ARCH</name>
<evidence type="ECO:0000256" key="7">
    <source>
        <dbReference type="ARBA" id="ARBA00047176"/>
    </source>
</evidence>
<comment type="catalytic activity">
    <reaction evidence="3">
        <text>(R)-5-phosphomevalonate = (2E)-3-methyl-5-phosphooxypent-2-enoate + H2O</text>
        <dbReference type="Rhea" id="RHEA:78975"/>
        <dbReference type="ChEBI" id="CHEBI:15377"/>
        <dbReference type="ChEBI" id="CHEBI:58146"/>
        <dbReference type="ChEBI" id="CHEBI:229665"/>
        <dbReference type="EC" id="4.2.1.182"/>
    </reaction>
    <physiologicalReaction direction="left-to-right" evidence="3">
        <dbReference type="Rhea" id="RHEA:78976"/>
    </physiologicalReaction>
</comment>
<sequence length="387" mass="42515">MELTSEEKDALNGKHGETLQIAYRILVATGEATDAEKLIPIKWAHLSGVNYNTIGDSGEQFLRELSKDARVKVKATVNPMGIDFDHISEFNHIDDEFVKKQASIRDSYIRMGVEPTFSCTPYDIFDLPEKNTQVSFAESNAAIFANSLGGLKTNKESAFSALASAITGKSPYSDLRKENIITPMTIRMKIDNPSELDFGMLGFFAGKVGDTSVNISGVSQPNRRSCKALCGGMGTSGTCAKFQFVDNEDEKSEKVDFGKEEMNEVFDELNTAEKGDVITLGSPQLGLEEISDLSKMLKGKSFQKRCMIFCSRAVQEQARTLDYINEIERAGGEILSDCCTCLTPLIDTNETDAVTTNSIKGAYYLKNSTGVDVNLKPLSKIIEDETK</sequence>
<evidence type="ECO:0000256" key="6">
    <source>
        <dbReference type="ARBA" id="ARBA00046520"/>
    </source>
</evidence>